<comment type="caution">
    <text evidence="1">The sequence shown here is derived from an EMBL/GenBank/DDBJ whole genome shotgun (WGS) entry which is preliminary data.</text>
</comment>
<dbReference type="GeneID" id="31772255"/>
<evidence type="ECO:0000313" key="2">
    <source>
        <dbReference type="Proteomes" id="UP000196803"/>
    </source>
</evidence>
<sequence length="141" mass="15786">MFKKQKLLKFIAVFVFVFIFFTLNNITATLGGTTLKTAQNSVQYYSWCGVPIFGLGVKGHYSSDGSKIVNYSTTYSLPWINTLSLWQYSNASSSWIYQTSTKGICEAYARFTLGVGVQTQYLFLGLPIQTRDVFVQATALP</sequence>
<protein>
    <submittedName>
        <fullName evidence="1">Uncharacterized protein</fullName>
    </submittedName>
</protein>
<name>A0ABY1SA64_CALBS</name>
<gene>
    <name evidence="1" type="ORF">SAMN05216240_2198</name>
</gene>
<reference evidence="1 2" key="1">
    <citation type="submission" date="2017-05" db="EMBL/GenBank/DDBJ databases">
        <authorList>
            <person name="Varghese N."/>
            <person name="Submissions S."/>
        </authorList>
    </citation>
    <scope>NUCLEOTIDE SEQUENCE [LARGE SCALE GENOMIC DNA]</scope>
    <source>
        <strain evidence="1 2">MACB1020</strain>
    </source>
</reference>
<accession>A0ABY1SA64</accession>
<dbReference type="EMBL" id="FXXC01000001">
    <property type="protein sequence ID" value="SMR94650.1"/>
    <property type="molecule type" value="Genomic_DNA"/>
</dbReference>
<proteinExistence type="predicted"/>
<keyword evidence="2" id="KW-1185">Reference proteome</keyword>
<evidence type="ECO:0000313" key="1">
    <source>
        <dbReference type="EMBL" id="SMR94650.1"/>
    </source>
</evidence>
<dbReference type="RefSeq" id="WP_015907431.1">
    <property type="nucleotide sequence ID" value="NZ_FUZJ01000001.1"/>
</dbReference>
<dbReference type="Proteomes" id="UP000196803">
    <property type="component" value="Unassembled WGS sequence"/>
</dbReference>
<organism evidence="1 2">
    <name type="scientific">Caldicellulosiruptor bescii</name>
    <name type="common">Anaerocellum thermophilum</name>
    <dbReference type="NCBI Taxonomy" id="31899"/>
    <lineage>
        <taxon>Bacteria</taxon>
        <taxon>Bacillati</taxon>
        <taxon>Bacillota</taxon>
        <taxon>Bacillota incertae sedis</taxon>
        <taxon>Caldicellulosiruptorales</taxon>
        <taxon>Caldicellulosiruptoraceae</taxon>
        <taxon>Caldicellulosiruptor</taxon>
    </lineage>
</organism>